<reference evidence="2 3" key="1">
    <citation type="submission" date="2014-06" db="EMBL/GenBank/DDBJ databases">
        <title>Whole Genome Sequences of Three Symbiotic Endozoicomonas Bacteria.</title>
        <authorList>
            <person name="Neave M.J."/>
            <person name="Apprill A."/>
            <person name="Voolstra C.R."/>
        </authorList>
    </citation>
    <scope>NUCLEOTIDE SEQUENCE [LARGE SCALE GENOMIC DNA]</scope>
    <source>
        <strain evidence="2 3">DSM 25634</strain>
    </source>
</reference>
<name>A0A081N153_9GAMM</name>
<evidence type="ECO:0000313" key="3">
    <source>
        <dbReference type="Proteomes" id="UP000028073"/>
    </source>
</evidence>
<accession>A0A081N153</accession>
<keyword evidence="1" id="KW-0812">Transmembrane</keyword>
<sequence>MLLYGLSNKVFTGGESNHSINCTVQKLPPECLLSGGHNLTPDLCCGSVMFEVVMENSLYSELKRIGIDDELAAKVSASLDPDYNASKKDVLVMQEAIIQVQLQSERSYQALSTEISSLRSELHTEIAGVRSEMGSINRQYIITFFGLMTTIANVLTINWYYHL</sequence>
<proteinExistence type="predicted"/>
<protein>
    <submittedName>
        <fullName evidence="2">Uncharacterized protein</fullName>
    </submittedName>
</protein>
<dbReference type="Proteomes" id="UP000028073">
    <property type="component" value="Unassembled WGS sequence"/>
</dbReference>
<evidence type="ECO:0000313" key="2">
    <source>
        <dbReference type="EMBL" id="KEQ12176.1"/>
    </source>
</evidence>
<organism evidence="2 3">
    <name type="scientific">Endozoicomonas numazuensis</name>
    <dbReference type="NCBI Taxonomy" id="1137799"/>
    <lineage>
        <taxon>Bacteria</taxon>
        <taxon>Pseudomonadati</taxon>
        <taxon>Pseudomonadota</taxon>
        <taxon>Gammaproteobacteria</taxon>
        <taxon>Oceanospirillales</taxon>
        <taxon>Endozoicomonadaceae</taxon>
        <taxon>Endozoicomonas</taxon>
    </lineage>
</organism>
<dbReference type="AlphaFoldDB" id="A0A081N153"/>
<comment type="caution">
    <text evidence="2">The sequence shown here is derived from an EMBL/GenBank/DDBJ whole genome shotgun (WGS) entry which is preliminary data.</text>
</comment>
<gene>
    <name evidence="2" type="ORF">GZ78_27400</name>
</gene>
<dbReference type="EMBL" id="JOKH01000010">
    <property type="protein sequence ID" value="KEQ12176.1"/>
    <property type="molecule type" value="Genomic_DNA"/>
</dbReference>
<keyword evidence="1" id="KW-0472">Membrane</keyword>
<keyword evidence="3" id="KW-1185">Reference proteome</keyword>
<dbReference type="STRING" id="1137799.GZ78_27400"/>
<evidence type="ECO:0000256" key="1">
    <source>
        <dbReference type="SAM" id="Phobius"/>
    </source>
</evidence>
<keyword evidence="1" id="KW-1133">Transmembrane helix</keyword>
<feature type="transmembrane region" description="Helical" evidence="1">
    <location>
        <begin position="140"/>
        <end position="161"/>
    </location>
</feature>